<evidence type="ECO:0000259" key="2">
    <source>
        <dbReference type="Pfam" id="PF13472"/>
    </source>
</evidence>
<dbReference type="AlphaFoldDB" id="J3NW50"/>
<dbReference type="InterPro" id="IPR036514">
    <property type="entry name" value="SGNH_hydro_sf"/>
</dbReference>
<reference evidence="3" key="3">
    <citation type="submission" date="2010-09" db="EMBL/GenBank/DDBJ databases">
        <title>Annotation of Gaeumannomyces graminis var. tritici R3-111a-1.</title>
        <authorList>
            <consortium name="The Broad Institute Genome Sequencing Platform"/>
            <person name="Ma L.-J."/>
            <person name="Dead R."/>
            <person name="Young S.K."/>
            <person name="Zeng Q."/>
            <person name="Gargeya S."/>
            <person name="Fitzgerald M."/>
            <person name="Haas B."/>
            <person name="Abouelleil A."/>
            <person name="Alvarado L."/>
            <person name="Arachchi H.M."/>
            <person name="Berlin A."/>
            <person name="Brown A."/>
            <person name="Chapman S.B."/>
            <person name="Chen Z."/>
            <person name="Dunbar C."/>
            <person name="Freedman E."/>
            <person name="Gearin G."/>
            <person name="Gellesch M."/>
            <person name="Goldberg J."/>
            <person name="Griggs A."/>
            <person name="Gujja S."/>
            <person name="Heiman D."/>
            <person name="Howarth C."/>
            <person name="Larson L."/>
            <person name="Lui A."/>
            <person name="MacDonald P.J.P."/>
            <person name="Mehta T."/>
            <person name="Montmayeur A."/>
            <person name="Murphy C."/>
            <person name="Neiman D."/>
            <person name="Pearson M."/>
            <person name="Priest M."/>
            <person name="Roberts A."/>
            <person name="Saif S."/>
            <person name="Shea T."/>
            <person name="Shenoy N."/>
            <person name="Sisk P."/>
            <person name="Stolte C."/>
            <person name="Sykes S."/>
            <person name="Yandava C."/>
            <person name="Wortman J."/>
            <person name="Nusbaum C."/>
            <person name="Birren B."/>
        </authorList>
    </citation>
    <scope>NUCLEOTIDE SEQUENCE</scope>
    <source>
        <strain evidence="3">R3-111a-1</strain>
    </source>
</reference>
<dbReference type="RefSeq" id="XP_009221582.1">
    <property type="nucleotide sequence ID" value="XM_009223318.1"/>
</dbReference>
<reference evidence="3" key="2">
    <citation type="submission" date="2010-07" db="EMBL/GenBank/DDBJ databases">
        <authorList>
            <consortium name="The Broad Institute Genome Sequencing Platform"/>
            <consortium name="Broad Institute Genome Sequencing Center for Infectious Disease"/>
            <person name="Ma L.-J."/>
            <person name="Dead R."/>
            <person name="Young S."/>
            <person name="Zeng Q."/>
            <person name="Koehrsen M."/>
            <person name="Alvarado L."/>
            <person name="Berlin A."/>
            <person name="Chapman S.B."/>
            <person name="Chen Z."/>
            <person name="Freedman E."/>
            <person name="Gellesch M."/>
            <person name="Goldberg J."/>
            <person name="Griggs A."/>
            <person name="Gujja S."/>
            <person name="Heilman E.R."/>
            <person name="Heiman D."/>
            <person name="Hepburn T."/>
            <person name="Howarth C."/>
            <person name="Jen D."/>
            <person name="Larson L."/>
            <person name="Mehta T."/>
            <person name="Neiman D."/>
            <person name="Pearson M."/>
            <person name="Roberts A."/>
            <person name="Saif S."/>
            <person name="Shea T."/>
            <person name="Shenoy N."/>
            <person name="Sisk P."/>
            <person name="Stolte C."/>
            <person name="Sykes S."/>
            <person name="Walk T."/>
            <person name="White J."/>
            <person name="Yandava C."/>
            <person name="Haas B."/>
            <person name="Nusbaum C."/>
            <person name="Birren B."/>
        </authorList>
    </citation>
    <scope>NUCLEOTIDE SEQUENCE</scope>
    <source>
        <strain evidence="3">R3-111a-1</strain>
    </source>
</reference>
<sequence>MHFASALAAVACFSGAALCQTKLKFMPLGDSITEITCWRALVWDNLVAAGVSGSVQFVGSTTSNTVNCRANDPAWEKRHEGHSGFLAVDIARTNLPNWLRLNQPDIVNFMLGTNDVSRGKTTTEIINAYTSIVTQLRAANPKVKIIVDTVIPLSFGQAGVTAINNQIPAWAAQQNKTDSPIYVLDVATGYPASANRDGVHPGAQGDQIIASKMSPLLVQIIKGSIKQ</sequence>
<dbReference type="EMBL" id="GL385397">
    <property type="protein sequence ID" value="EJT75582.1"/>
    <property type="molecule type" value="Genomic_DNA"/>
</dbReference>
<proteinExistence type="predicted"/>
<reference evidence="5" key="1">
    <citation type="submission" date="2010-07" db="EMBL/GenBank/DDBJ databases">
        <title>The genome sequence of Gaeumannomyces graminis var. tritici strain R3-111a-1.</title>
        <authorList>
            <consortium name="The Broad Institute Genome Sequencing Platform"/>
            <person name="Ma L.-J."/>
            <person name="Dead R."/>
            <person name="Young S."/>
            <person name="Zeng Q."/>
            <person name="Koehrsen M."/>
            <person name="Alvarado L."/>
            <person name="Berlin A."/>
            <person name="Chapman S.B."/>
            <person name="Chen Z."/>
            <person name="Freedman E."/>
            <person name="Gellesch M."/>
            <person name="Goldberg J."/>
            <person name="Griggs A."/>
            <person name="Gujja S."/>
            <person name="Heilman E.R."/>
            <person name="Heiman D."/>
            <person name="Hepburn T."/>
            <person name="Howarth C."/>
            <person name="Jen D."/>
            <person name="Larson L."/>
            <person name="Mehta T."/>
            <person name="Neiman D."/>
            <person name="Pearson M."/>
            <person name="Roberts A."/>
            <person name="Saif S."/>
            <person name="Shea T."/>
            <person name="Shenoy N."/>
            <person name="Sisk P."/>
            <person name="Stolte C."/>
            <person name="Sykes S."/>
            <person name="Walk T."/>
            <person name="White J."/>
            <person name="Yandava C."/>
            <person name="Haas B."/>
            <person name="Nusbaum C."/>
            <person name="Birren B."/>
        </authorList>
    </citation>
    <scope>NUCLEOTIDE SEQUENCE [LARGE SCALE GENOMIC DNA]</scope>
    <source>
        <strain evidence="5">R3-111a-1</strain>
    </source>
</reference>
<accession>J3NW50</accession>
<reference evidence="4" key="4">
    <citation type="journal article" date="2015" name="G3 (Bethesda)">
        <title>Genome sequences of three phytopathogenic species of the Magnaporthaceae family of fungi.</title>
        <authorList>
            <person name="Okagaki L.H."/>
            <person name="Nunes C.C."/>
            <person name="Sailsbery J."/>
            <person name="Clay B."/>
            <person name="Brown D."/>
            <person name="John T."/>
            <person name="Oh Y."/>
            <person name="Young N."/>
            <person name="Fitzgerald M."/>
            <person name="Haas B.J."/>
            <person name="Zeng Q."/>
            <person name="Young S."/>
            <person name="Adiconis X."/>
            <person name="Fan L."/>
            <person name="Levin J.Z."/>
            <person name="Mitchell T.K."/>
            <person name="Okubara P.A."/>
            <person name="Farman M.L."/>
            <person name="Kohn L.M."/>
            <person name="Birren B."/>
            <person name="Ma L.-J."/>
            <person name="Dean R.A."/>
        </authorList>
    </citation>
    <scope>NUCLEOTIDE SEQUENCE</scope>
    <source>
        <strain evidence="4">R3-111a-1</strain>
    </source>
</reference>
<dbReference type="Proteomes" id="UP000006039">
    <property type="component" value="Unassembled WGS sequence"/>
</dbReference>
<dbReference type="STRING" id="644352.J3NW50"/>
<dbReference type="GeneID" id="20345973"/>
<keyword evidence="5" id="KW-1185">Reference proteome</keyword>
<dbReference type="VEuPathDB" id="FungiDB:GGTG_05515"/>
<evidence type="ECO:0000313" key="4">
    <source>
        <dbReference type="EnsemblFungi" id="EJT75582"/>
    </source>
</evidence>
<dbReference type="SUPFAM" id="SSF52266">
    <property type="entry name" value="SGNH hydrolase"/>
    <property type="match status" value="1"/>
</dbReference>
<dbReference type="OrthoDB" id="2119228at2759"/>
<dbReference type="PANTHER" id="PTHR30383">
    <property type="entry name" value="THIOESTERASE 1/PROTEASE 1/LYSOPHOSPHOLIPASE L1"/>
    <property type="match status" value="1"/>
</dbReference>
<feature type="signal peptide" evidence="1">
    <location>
        <begin position="1"/>
        <end position="19"/>
    </location>
</feature>
<dbReference type="InterPro" id="IPR013830">
    <property type="entry name" value="SGNH_hydro"/>
</dbReference>
<dbReference type="eggNOG" id="ENOG502SPIJ">
    <property type="taxonomic scope" value="Eukaryota"/>
</dbReference>
<dbReference type="HOGENOM" id="CLU_044083_4_0_1"/>
<evidence type="ECO:0000256" key="1">
    <source>
        <dbReference type="SAM" id="SignalP"/>
    </source>
</evidence>
<dbReference type="PANTHER" id="PTHR30383:SF2">
    <property type="entry name" value="CELLULOSE-BINDING PROTEIN"/>
    <property type="match status" value="1"/>
</dbReference>
<reference evidence="4" key="5">
    <citation type="submission" date="2018-04" db="UniProtKB">
        <authorList>
            <consortium name="EnsemblFungi"/>
        </authorList>
    </citation>
    <scope>IDENTIFICATION</scope>
    <source>
        <strain evidence="4">R3-111a-1</strain>
    </source>
</reference>
<dbReference type="CDD" id="cd01833">
    <property type="entry name" value="XynB_like"/>
    <property type="match status" value="1"/>
</dbReference>
<keyword evidence="1" id="KW-0732">Signal</keyword>
<dbReference type="Gene3D" id="3.40.50.1110">
    <property type="entry name" value="SGNH hydrolase"/>
    <property type="match status" value="1"/>
</dbReference>
<dbReference type="InterPro" id="IPR051532">
    <property type="entry name" value="Ester_Hydrolysis_Enzymes"/>
</dbReference>
<gene>
    <name evidence="4" type="primary">20345973</name>
    <name evidence="3" type="ORF">GGTG_05515</name>
</gene>
<organism evidence="3">
    <name type="scientific">Gaeumannomyces tritici (strain R3-111a-1)</name>
    <name type="common">Wheat and barley take-all root rot fungus</name>
    <name type="synonym">Gaeumannomyces graminis var. tritici</name>
    <dbReference type="NCBI Taxonomy" id="644352"/>
    <lineage>
        <taxon>Eukaryota</taxon>
        <taxon>Fungi</taxon>
        <taxon>Dikarya</taxon>
        <taxon>Ascomycota</taxon>
        <taxon>Pezizomycotina</taxon>
        <taxon>Sordariomycetes</taxon>
        <taxon>Sordariomycetidae</taxon>
        <taxon>Magnaporthales</taxon>
        <taxon>Magnaporthaceae</taxon>
        <taxon>Gaeumannomyces</taxon>
    </lineage>
</organism>
<evidence type="ECO:0000313" key="3">
    <source>
        <dbReference type="EMBL" id="EJT75582.1"/>
    </source>
</evidence>
<feature type="domain" description="SGNH hydrolase-type esterase" evidence="2">
    <location>
        <begin position="28"/>
        <end position="208"/>
    </location>
</feature>
<evidence type="ECO:0000313" key="5">
    <source>
        <dbReference type="Proteomes" id="UP000006039"/>
    </source>
</evidence>
<feature type="chain" id="PRO_5015094568" evidence="1">
    <location>
        <begin position="20"/>
        <end position="227"/>
    </location>
</feature>
<dbReference type="Pfam" id="PF13472">
    <property type="entry name" value="Lipase_GDSL_2"/>
    <property type="match status" value="1"/>
</dbReference>
<protein>
    <submittedName>
        <fullName evidence="3">Cellulose-binding protein</fullName>
    </submittedName>
</protein>
<name>J3NW50_GAET3</name>
<dbReference type="GO" id="GO:0004622">
    <property type="term" value="F:phosphatidylcholine lysophospholipase activity"/>
    <property type="evidence" value="ECO:0007669"/>
    <property type="project" value="TreeGrafter"/>
</dbReference>
<dbReference type="EnsemblFungi" id="EJT75582">
    <property type="protein sequence ID" value="EJT75582"/>
    <property type="gene ID" value="GGTG_05515"/>
</dbReference>